<keyword evidence="3" id="KW-1185">Reference proteome</keyword>
<evidence type="ECO:0000256" key="1">
    <source>
        <dbReference type="SAM" id="MobiDB-lite"/>
    </source>
</evidence>
<dbReference type="Proteomes" id="UP000663879">
    <property type="component" value="Unassembled WGS sequence"/>
</dbReference>
<accession>A0A814SXA9</accession>
<organism evidence="2 3">
    <name type="scientific">Brachionus calyciflorus</name>
    <dbReference type="NCBI Taxonomy" id="104777"/>
    <lineage>
        <taxon>Eukaryota</taxon>
        <taxon>Metazoa</taxon>
        <taxon>Spiralia</taxon>
        <taxon>Gnathifera</taxon>
        <taxon>Rotifera</taxon>
        <taxon>Eurotatoria</taxon>
        <taxon>Monogononta</taxon>
        <taxon>Pseudotrocha</taxon>
        <taxon>Ploima</taxon>
        <taxon>Brachionidae</taxon>
        <taxon>Brachionus</taxon>
    </lineage>
</organism>
<sequence>MVDCKEIIPRESSQENENEKPPEEILRKANLLLGIREAVCTNQNRQTDIMRTR</sequence>
<evidence type="ECO:0000313" key="3">
    <source>
        <dbReference type="Proteomes" id="UP000663879"/>
    </source>
</evidence>
<proteinExistence type="predicted"/>
<feature type="region of interest" description="Disordered" evidence="1">
    <location>
        <begin position="1"/>
        <end position="23"/>
    </location>
</feature>
<protein>
    <submittedName>
        <fullName evidence="2">Uncharacterized protein</fullName>
    </submittedName>
</protein>
<dbReference type="AlphaFoldDB" id="A0A814SXA9"/>
<gene>
    <name evidence="2" type="ORF">OXX778_LOCUS23369</name>
</gene>
<name>A0A814SXA9_9BILA</name>
<feature type="non-terminal residue" evidence="2">
    <location>
        <position position="1"/>
    </location>
</feature>
<comment type="caution">
    <text evidence="2">The sequence shown here is derived from an EMBL/GenBank/DDBJ whole genome shotgun (WGS) entry which is preliminary data.</text>
</comment>
<reference evidence="2" key="1">
    <citation type="submission" date="2021-02" db="EMBL/GenBank/DDBJ databases">
        <authorList>
            <person name="Nowell W R."/>
        </authorList>
    </citation>
    <scope>NUCLEOTIDE SEQUENCE</scope>
    <source>
        <strain evidence="2">Ploen Becks lab</strain>
    </source>
</reference>
<dbReference type="EMBL" id="CAJNOC010012359">
    <property type="protein sequence ID" value="CAF1153327.1"/>
    <property type="molecule type" value="Genomic_DNA"/>
</dbReference>
<evidence type="ECO:0000313" key="2">
    <source>
        <dbReference type="EMBL" id="CAF1153327.1"/>
    </source>
</evidence>